<sequence length="67" mass="7987">MELPDQRPRKLRWRLAFKGIFQAVCFEFCLGGRQASREELSRDISELRTTLENERVMAAVRVCKEEW</sequence>
<dbReference type="Proteomes" id="UP000188268">
    <property type="component" value="Unassembled WGS sequence"/>
</dbReference>
<protein>
    <submittedName>
        <fullName evidence="1">Uncharacterized protein</fullName>
    </submittedName>
</protein>
<proteinExistence type="predicted"/>
<accession>A0A1R3GJZ1</accession>
<dbReference type="Gramene" id="OMO58402">
    <property type="protein sequence ID" value="OMO58402"/>
    <property type="gene ID" value="CCACVL1_25461"/>
</dbReference>
<dbReference type="EMBL" id="AWWV01014215">
    <property type="protein sequence ID" value="OMO58402.1"/>
    <property type="molecule type" value="Genomic_DNA"/>
</dbReference>
<name>A0A1R3GJZ1_COCAP</name>
<evidence type="ECO:0000313" key="2">
    <source>
        <dbReference type="Proteomes" id="UP000188268"/>
    </source>
</evidence>
<dbReference type="AlphaFoldDB" id="A0A1R3GJZ1"/>
<evidence type="ECO:0000313" key="1">
    <source>
        <dbReference type="EMBL" id="OMO58402.1"/>
    </source>
</evidence>
<keyword evidence="2" id="KW-1185">Reference proteome</keyword>
<reference evidence="1 2" key="1">
    <citation type="submission" date="2013-09" db="EMBL/GenBank/DDBJ databases">
        <title>Corchorus capsularis genome sequencing.</title>
        <authorList>
            <person name="Alam M."/>
            <person name="Haque M.S."/>
            <person name="Islam M.S."/>
            <person name="Emdad E.M."/>
            <person name="Islam M.M."/>
            <person name="Ahmed B."/>
            <person name="Halim A."/>
            <person name="Hossen Q.M.M."/>
            <person name="Hossain M.Z."/>
            <person name="Ahmed R."/>
            <person name="Khan M.M."/>
            <person name="Islam R."/>
            <person name="Rashid M.M."/>
            <person name="Khan S.A."/>
            <person name="Rahman M.S."/>
            <person name="Alam M."/>
        </authorList>
    </citation>
    <scope>NUCLEOTIDE SEQUENCE [LARGE SCALE GENOMIC DNA]</scope>
    <source>
        <strain evidence="2">cv. CVL-1</strain>
        <tissue evidence="1">Whole seedling</tissue>
    </source>
</reference>
<organism evidence="1 2">
    <name type="scientific">Corchorus capsularis</name>
    <name type="common">Jute</name>
    <dbReference type="NCBI Taxonomy" id="210143"/>
    <lineage>
        <taxon>Eukaryota</taxon>
        <taxon>Viridiplantae</taxon>
        <taxon>Streptophyta</taxon>
        <taxon>Embryophyta</taxon>
        <taxon>Tracheophyta</taxon>
        <taxon>Spermatophyta</taxon>
        <taxon>Magnoliopsida</taxon>
        <taxon>eudicotyledons</taxon>
        <taxon>Gunneridae</taxon>
        <taxon>Pentapetalae</taxon>
        <taxon>rosids</taxon>
        <taxon>malvids</taxon>
        <taxon>Malvales</taxon>
        <taxon>Malvaceae</taxon>
        <taxon>Grewioideae</taxon>
        <taxon>Apeibeae</taxon>
        <taxon>Corchorus</taxon>
    </lineage>
</organism>
<comment type="caution">
    <text evidence="1">The sequence shown here is derived from an EMBL/GenBank/DDBJ whole genome shotgun (WGS) entry which is preliminary data.</text>
</comment>
<gene>
    <name evidence="1" type="ORF">CCACVL1_25461</name>
</gene>